<sequence>MKRKAEAHRLHGCCLARSYRKSHVLCRLFHIRISTTVLLSLRTGRYSALSIDRDVEQNEEKQKKTEGTLRQMKNASNATCNGKEQLAFWYFDAL</sequence>
<dbReference type="Proteomes" id="UP000095287">
    <property type="component" value="Unplaced"/>
</dbReference>
<dbReference type="AlphaFoldDB" id="A0A1I8A958"/>
<name>A0A1I8A958_9BILA</name>
<proteinExistence type="predicted"/>
<evidence type="ECO:0000313" key="1">
    <source>
        <dbReference type="Proteomes" id="UP000095287"/>
    </source>
</evidence>
<protein>
    <submittedName>
        <fullName evidence="2">Uncharacterized protein</fullName>
    </submittedName>
</protein>
<keyword evidence="1" id="KW-1185">Reference proteome</keyword>
<accession>A0A1I8A958</accession>
<evidence type="ECO:0000313" key="2">
    <source>
        <dbReference type="WBParaSite" id="L893_g34102.t1"/>
    </source>
</evidence>
<reference evidence="2" key="1">
    <citation type="submission" date="2016-11" db="UniProtKB">
        <authorList>
            <consortium name="WormBaseParasite"/>
        </authorList>
    </citation>
    <scope>IDENTIFICATION</scope>
</reference>
<organism evidence="1 2">
    <name type="scientific">Steinernema glaseri</name>
    <dbReference type="NCBI Taxonomy" id="37863"/>
    <lineage>
        <taxon>Eukaryota</taxon>
        <taxon>Metazoa</taxon>
        <taxon>Ecdysozoa</taxon>
        <taxon>Nematoda</taxon>
        <taxon>Chromadorea</taxon>
        <taxon>Rhabditida</taxon>
        <taxon>Tylenchina</taxon>
        <taxon>Panagrolaimomorpha</taxon>
        <taxon>Strongyloidoidea</taxon>
        <taxon>Steinernematidae</taxon>
        <taxon>Steinernema</taxon>
    </lineage>
</organism>
<dbReference type="WBParaSite" id="L893_g34102.t1">
    <property type="protein sequence ID" value="L893_g34102.t1"/>
    <property type="gene ID" value="L893_g34102"/>
</dbReference>